<dbReference type="AlphaFoldDB" id="A0A508AVY3"/>
<dbReference type="PROSITE" id="PS51257">
    <property type="entry name" value="PROKAR_LIPOPROTEIN"/>
    <property type="match status" value="1"/>
</dbReference>
<organism evidence="1 2">
    <name type="scientific">Marilutibacter maris</name>
    <dbReference type="NCBI Taxonomy" id="1605891"/>
    <lineage>
        <taxon>Bacteria</taxon>
        <taxon>Pseudomonadati</taxon>
        <taxon>Pseudomonadota</taxon>
        <taxon>Gammaproteobacteria</taxon>
        <taxon>Lysobacterales</taxon>
        <taxon>Lysobacteraceae</taxon>
        <taxon>Marilutibacter</taxon>
    </lineage>
</organism>
<dbReference type="RefSeq" id="WP_141481759.1">
    <property type="nucleotide sequence ID" value="NZ_VICD02000086.1"/>
</dbReference>
<reference evidence="1 2" key="1">
    <citation type="submission" date="2019-10" db="EMBL/GenBank/DDBJ databases">
        <title>Lysobacter alkalisoli sp. nov., isolated from saline-alkaline soil.</title>
        <authorList>
            <person name="Sun J.-Q."/>
        </authorList>
    </citation>
    <scope>NUCLEOTIDE SEQUENCE [LARGE SCALE GENOMIC DNA]</scope>
    <source>
        <strain evidence="1 2">KCTC 42381</strain>
    </source>
</reference>
<dbReference type="Proteomes" id="UP000320431">
    <property type="component" value="Unassembled WGS sequence"/>
</dbReference>
<name>A0A508AVY3_9GAMM</name>
<sequence>MWRILHSFALITLLACCSSVPARIPLFESVTPTFVQGRVIELRPQGAWIEFVDSTFVSYDTIVVELFSPMEASGQRVHLQYQGVPLAAGRTIHVGQTVSFTLPVVAGDGCCEPYLEDISDLDVLIGE</sequence>
<protein>
    <submittedName>
        <fullName evidence="1">Uncharacterized protein</fullName>
    </submittedName>
</protein>
<accession>A0A508AVY3</accession>
<comment type="caution">
    <text evidence="1">The sequence shown here is derived from an EMBL/GenBank/DDBJ whole genome shotgun (WGS) entry which is preliminary data.</text>
</comment>
<gene>
    <name evidence="1" type="ORF">FKV24_006215</name>
</gene>
<evidence type="ECO:0000313" key="2">
    <source>
        <dbReference type="Proteomes" id="UP000320431"/>
    </source>
</evidence>
<evidence type="ECO:0000313" key="1">
    <source>
        <dbReference type="EMBL" id="KAB8193929.1"/>
    </source>
</evidence>
<dbReference type="EMBL" id="VICD02000086">
    <property type="protein sequence ID" value="KAB8193929.1"/>
    <property type="molecule type" value="Genomic_DNA"/>
</dbReference>
<proteinExistence type="predicted"/>